<dbReference type="RefSeq" id="WP_156196714.1">
    <property type="nucleotide sequence ID" value="NZ_QTZN02000044.1"/>
</dbReference>
<feature type="transmembrane region" description="Helical" evidence="1">
    <location>
        <begin position="74"/>
        <end position="97"/>
    </location>
</feature>
<dbReference type="AlphaFoldDB" id="A0A7M4D9D5"/>
<evidence type="ECO:0000313" key="4">
    <source>
        <dbReference type="Proteomes" id="UP000285951"/>
    </source>
</evidence>
<feature type="transmembrane region" description="Helical" evidence="1">
    <location>
        <begin position="128"/>
        <end position="148"/>
    </location>
</feature>
<evidence type="ECO:0000313" key="2">
    <source>
        <dbReference type="EMBL" id="MUP39264.1"/>
    </source>
</evidence>
<protein>
    <submittedName>
        <fullName evidence="2">Uncharacterized protein</fullName>
    </submittedName>
</protein>
<keyword evidence="1" id="KW-0472">Membrane</keyword>
<evidence type="ECO:0000313" key="3">
    <source>
        <dbReference type="EMBL" id="MVB08469.1"/>
    </source>
</evidence>
<evidence type="ECO:0000313" key="5">
    <source>
        <dbReference type="Proteomes" id="UP000462449"/>
    </source>
</evidence>
<feature type="transmembrane region" description="Helical" evidence="1">
    <location>
        <begin position="154"/>
        <end position="172"/>
    </location>
</feature>
<evidence type="ECO:0000256" key="1">
    <source>
        <dbReference type="SAM" id="Phobius"/>
    </source>
</evidence>
<accession>A0A7M4D9D5</accession>
<name>A0A7M4D9D5_9BACT</name>
<reference evidence="2 5" key="2">
    <citation type="submission" date="2019-12" db="EMBL/GenBank/DDBJ databases">
        <title>Draft genome sequence of Labilibaculum sp. strain 44 isolated from deep waters of Black Sea.</title>
        <authorList>
            <person name="Yadav S."/>
            <person name="Villanueva L."/>
        </authorList>
    </citation>
    <scope>NUCLEOTIDE SEQUENCE [LARGE SCALE GENOMIC DNA]</scope>
    <source>
        <strain evidence="2 5">44</strain>
    </source>
</reference>
<dbReference type="EMBL" id="WOTW01000044">
    <property type="protein sequence ID" value="MUP39264.1"/>
    <property type="molecule type" value="Genomic_DNA"/>
</dbReference>
<dbReference type="Proteomes" id="UP000462449">
    <property type="component" value="Unassembled WGS sequence"/>
</dbReference>
<keyword evidence="4" id="KW-1185">Reference proteome</keyword>
<dbReference type="Proteomes" id="UP000285951">
    <property type="component" value="Unassembled WGS sequence"/>
</dbReference>
<dbReference type="EMBL" id="QTZN02000044">
    <property type="protein sequence ID" value="MVB08469.1"/>
    <property type="molecule type" value="Genomic_DNA"/>
</dbReference>
<organism evidence="2 5">
    <name type="scientific">Labilibaculum euxinus</name>
    <dbReference type="NCBI Taxonomy" id="2686357"/>
    <lineage>
        <taxon>Bacteria</taxon>
        <taxon>Pseudomonadati</taxon>
        <taxon>Bacteroidota</taxon>
        <taxon>Bacteroidia</taxon>
        <taxon>Marinilabiliales</taxon>
        <taxon>Marinifilaceae</taxon>
        <taxon>Labilibaculum</taxon>
    </lineage>
</organism>
<keyword evidence="1" id="KW-1133">Transmembrane helix</keyword>
<feature type="transmembrane region" description="Helical" evidence="1">
    <location>
        <begin position="47"/>
        <end position="68"/>
    </location>
</feature>
<dbReference type="OrthoDB" id="1092727at2"/>
<comment type="caution">
    <text evidence="2">The sequence shown here is derived from an EMBL/GenBank/DDBJ whole genome shotgun (WGS) entry which is preliminary data.</text>
</comment>
<keyword evidence="1" id="KW-0812">Transmembrane</keyword>
<proteinExistence type="predicted"/>
<reference evidence="3 4" key="1">
    <citation type="submission" date="2019-11" db="EMBL/GenBank/DDBJ databases">
        <title>Draft genome sequence of Labilibaculum sp. strain SYP isolated from Black Sea.</title>
        <authorList>
            <person name="Yadav S."/>
            <person name="Villanueva L."/>
        </authorList>
    </citation>
    <scope>NUCLEOTIDE SEQUENCE [LARGE SCALE GENOMIC DNA]</scope>
    <source>
        <strain evidence="3 4">44</strain>
    </source>
</reference>
<sequence length="195" mass="22837">MEMTDFQNMWTQHTKSISENTQINKQILKNLLVTKTERKINWIKAQAIFNLLLPLILLSTVLIPRINLRTDSGFIIGSILFGVVFTLTYIWAIKYFLRVVKIDFKNSITSTKKNIIQLEKYKLNITKLGYMLIPVAVIGMFMMMEFPFFSKSSLLPIALIIMVMIISIYITFKFSIVERFRTINREIIEIEKLEV</sequence>
<gene>
    <name evidence="3" type="ORF">DWB62_015700</name>
    <name evidence="2" type="ORF">GNY23_15700</name>
</gene>